<dbReference type="SUPFAM" id="SSF48498">
    <property type="entry name" value="Tetracyclin repressor-like, C-terminal domain"/>
    <property type="match status" value="1"/>
</dbReference>
<dbReference type="PANTHER" id="PTHR30055:SF199">
    <property type="entry name" value="HTH-TYPE TRANSCRIPTIONAL REGULATOR YTTP-RELATED"/>
    <property type="match status" value="1"/>
</dbReference>
<dbReference type="Pfam" id="PF00440">
    <property type="entry name" value="TetR_N"/>
    <property type="match status" value="1"/>
</dbReference>
<dbReference type="PRINTS" id="PR00455">
    <property type="entry name" value="HTHTETR"/>
</dbReference>
<dbReference type="InterPro" id="IPR050109">
    <property type="entry name" value="HTH-type_TetR-like_transc_reg"/>
</dbReference>
<dbReference type="Gene3D" id="1.10.357.10">
    <property type="entry name" value="Tetracycline Repressor, domain 2"/>
    <property type="match status" value="1"/>
</dbReference>
<dbReference type="NCBIfam" id="NF037937">
    <property type="entry name" value="septum_RefZ"/>
    <property type="match status" value="1"/>
</dbReference>
<dbReference type="AlphaFoldDB" id="A0A2S5GFJ8"/>
<keyword evidence="1 2" id="KW-0238">DNA-binding</keyword>
<comment type="caution">
    <text evidence="4">The sequence shown here is derived from an EMBL/GenBank/DDBJ whole genome shotgun (WGS) entry which is preliminary data.</text>
</comment>
<dbReference type="SUPFAM" id="SSF46689">
    <property type="entry name" value="Homeodomain-like"/>
    <property type="match status" value="1"/>
</dbReference>
<accession>A0A2S5GFJ8</accession>
<dbReference type="Proteomes" id="UP000239047">
    <property type="component" value="Unassembled WGS sequence"/>
</dbReference>
<reference evidence="4 5" key="1">
    <citation type="submission" date="2018-02" db="EMBL/GenBank/DDBJ databases">
        <title>Jeotgalibacillus proteolyticum sp. nov. a protease producing bacterium isolated from ocean sediments of Laizhou Bay.</title>
        <authorList>
            <person name="Li Y."/>
        </authorList>
    </citation>
    <scope>NUCLEOTIDE SEQUENCE [LARGE SCALE GENOMIC DNA]</scope>
    <source>
        <strain evidence="4 5">22-7</strain>
    </source>
</reference>
<dbReference type="InterPro" id="IPR023772">
    <property type="entry name" value="DNA-bd_HTH_TetR-type_CS"/>
</dbReference>
<dbReference type="OrthoDB" id="9789566at2"/>
<evidence type="ECO:0000313" key="4">
    <source>
        <dbReference type="EMBL" id="PPA71653.1"/>
    </source>
</evidence>
<evidence type="ECO:0000259" key="3">
    <source>
        <dbReference type="PROSITE" id="PS50977"/>
    </source>
</evidence>
<dbReference type="GO" id="GO:0003700">
    <property type="term" value="F:DNA-binding transcription factor activity"/>
    <property type="evidence" value="ECO:0007669"/>
    <property type="project" value="TreeGrafter"/>
</dbReference>
<dbReference type="PROSITE" id="PS01081">
    <property type="entry name" value="HTH_TETR_1"/>
    <property type="match status" value="1"/>
</dbReference>
<proteinExistence type="predicted"/>
<keyword evidence="5" id="KW-1185">Reference proteome</keyword>
<feature type="domain" description="HTH tetR-type" evidence="3">
    <location>
        <begin position="10"/>
        <end position="70"/>
    </location>
</feature>
<dbReference type="PROSITE" id="PS50977">
    <property type="entry name" value="HTH_TETR_2"/>
    <property type="match status" value="1"/>
</dbReference>
<evidence type="ECO:0000313" key="5">
    <source>
        <dbReference type="Proteomes" id="UP000239047"/>
    </source>
</evidence>
<feature type="DNA-binding region" description="H-T-H motif" evidence="2">
    <location>
        <begin position="33"/>
        <end position="52"/>
    </location>
</feature>
<dbReference type="PANTHER" id="PTHR30055">
    <property type="entry name" value="HTH-TYPE TRANSCRIPTIONAL REGULATOR RUTR"/>
    <property type="match status" value="1"/>
</dbReference>
<evidence type="ECO:0000256" key="1">
    <source>
        <dbReference type="ARBA" id="ARBA00023125"/>
    </source>
</evidence>
<dbReference type="InterPro" id="IPR001647">
    <property type="entry name" value="HTH_TetR"/>
</dbReference>
<gene>
    <name evidence="4" type="ORF">C4B60_06245</name>
</gene>
<dbReference type="InterPro" id="IPR009057">
    <property type="entry name" value="Homeodomain-like_sf"/>
</dbReference>
<sequence length="214" mass="24845">MSEMVMLQQRETKSDVMIAAVDLFYTKGYHATSIREISAKAGVNVATVSYYFAGKQGLLEECLVAFFEPYLDILQKAADSATLKNDPSRSHMMEAAFSLIEFQQQNHRFARFAWREVTMDSQMVREMTSCYLRKEQYIWKLLLAQDIEKGISIKISPSFFLIQLTSMLSMPFLQSQTIQELWNVNPSEEFFTRSYRDILKEWYLGVTCESTIIL</sequence>
<protein>
    <submittedName>
        <fullName evidence="4">TetR family transcriptional regulator</fullName>
    </submittedName>
</protein>
<evidence type="ECO:0000256" key="2">
    <source>
        <dbReference type="PROSITE-ProRule" id="PRU00335"/>
    </source>
</evidence>
<dbReference type="InterPro" id="IPR036271">
    <property type="entry name" value="Tet_transcr_reg_TetR-rel_C_sf"/>
</dbReference>
<name>A0A2S5GFJ8_9BACL</name>
<dbReference type="GO" id="GO:0000976">
    <property type="term" value="F:transcription cis-regulatory region binding"/>
    <property type="evidence" value="ECO:0007669"/>
    <property type="project" value="TreeGrafter"/>
</dbReference>
<organism evidence="4 5">
    <name type="scientific">Jeotgalibacillus proteolyticus</name>
    <dbReference type="NCBI Taxonomy" id="2082395"/>
    <lineage>
        <taxon>Bacteria</taxon>
        <taxon>Bacillati</taxon>
        <taxon>Bacillota</taxon>
        <taxon>Bacilli</taxon>
        <taxon>Bacillales</taxon>
        <taxon>Caryophanaceae</taxon>
        <taxon>Jeotgalibacillus</taxon>
    </lineage>
</organism>
<dbReference type="EMBL" id="PREZ01000002">
    <property type="protein sequence ID" value="PPA71653.1"/>
    <property type="molecule type" value="Genomic_DNA"/>
</dbReference>